<keyword evidence="7 9" id="KW-0010">Activator</keyword>
<keyword evidence="3 10" id="KW-0597">Phosphoprotein</keyword>
<dbReference type="SUPFAM" id="SSF52172">
    <property type="entry name" value="CheY-like"/>
    <property type="match status" value="1"/>
</dbReference>
<evidence type="ECO:0000313" key="12">
    <source>
        <dbReference type="EMBL" id="OME88506.1"/>
    </source>
</evidence>
<evidence type="ECO:0000256" key="4">
    <source>
        <dbReference type="ARBA" id="ARBA00023012"/>
    </source>
</evidence>
<dbReference type="Pfam" id="PF20714">
    <property type="entry name" value="HTH_64"/>
    <property type="match status" value="1"/>
</dbReference>
<evidence type="ECO:0000256" key="8">
    <source>
        <dbReference type="ARBA" id="ARBA00023163"/>
    </source>
</evidence>
<dbReference type="EMBL" id="MRTF01000015">
    <property type="protein sequence ID" value="OME88506.1"/>
    <property type="molecule type" value="Genomic_DNA"/>
</dbReference>
<evidence type="ECO:0000256" key="10">
    <source>
        <dbReference type="PROSITE-ProRule" id="PRU00169"/>
    </source>
</evidence>
<evidence type="ECO:0000313" key="13">
    <source>
        <dbReference type="Proteomes" id="UP000187074"/>
    </source>
</evidence>
<dbReference type="STRING" id="1401.BK123_30805"/>
<dbReference type="InterPro" id="IPR011006">
    <property type="entry name" value="CheY-like_superfamily"/>
</dbReference>
<dbReference type="InterPro" id="IPR024187">
    <property type="entry name" value="Sig_transdc_resp-reg_cit/mal"/>
</dbReference>
<dbReference type="Gene3D" id="1.10.10.10">
    <property type="entry name" value="Winged helix-like DNA-binding domain superfamily/Winged helix DNA-binding domain"/>
    <property type="match status" value="1"/>
</dbReference>
<comment type="caution">
    <text evidence="12">The sequence shown here is derived from an EMBL/GenBank/DDBJ whole genome shotgun (WGS) entry which is preliminary data.</text>
</comment>
<keyword evidence="8 9" id="KW-0804">Transcription</keyword>
<dbReference type="GO" id="GO:0003677">
    <property type="term" value="F:DNA binding"/>
    <property type="evidence" value="ECO:0007669"/>
    <property type="project" value="UniProtKB-KW"/>
</dbReference>
<sequence>MIRVVIIEDDVRIASINQRFVEKVEGFEVVGIATDRVQAHEQLDILAPDLVLLDLYFPDMSGLDLLQHIQRGYPNTDVIIITAAKEFDTVREAIRGGVYDFMIKPVVFDRFQEKLKAYRKYYEQMKQLGGANKQIDQQGIDQLLWRAGERMEREAYFPKGIDKLTSEKILSYIEESEDVWTAEELGKRGGFSRTTARRYLEYFVEKGVLVADISYGTVGRPERVYRKA</sequence>
<feature type="domain" description="Response regulatory" evidence="11">
    <location>
        <begin position="3"/>
        <end position="119"/>
    </location>
</feature>
<keyword evidence="4 9" id="KW-0902">Two-component regulatory system</keyword>
<evidence type="ECO:0000256" key="6">
    <source>
        <dbReference type="ARBA" id="ARBA00023125"/>
    </source>
</evidence>
<evidence type="ECO:0000256" key="7">
    <source>
        <dbReference type="ARBA" id="ARBA00023159"/>
    </source>
</evidence>
<dbReference type="OrthoDB" id="9759232at2"/>
<name>A0A1R1ASG0_PAELA</name>
<feature type="modified residue" description="4-aspartylphosphate" evidence="10">
    <location>
        <position position="54"/>
    </location>
</feature>
<dbReference type="GO" id="GO:0000156">
    <property type="term" value="F:phosphorelay response regulator activity"/>
    <property type="evidence" value="ECO:0007669"/>
    <property type="project" value="TreeGrafter"/>
</dbReference>
<dbReference type="InterPro" id="IPR051271">
    <property type="entry name" value="2C-system_Tx_regulators"/>
</dbReference>
<dbReference type="PROSITE" id="PS50110">
    <property type="entry name" value="RESPONSE_REGULATORY"/>
    <property type="match status" value="1"/>
</dbReference>
<dbReference type="InterPro" id="IPR036388">
    <property type="entry name" value="WH-like_DNA-bd_sf"/>
</dbReference>
<dbReference type="RefSeq" id="WP_076326159.1">
    <property type="nucleotide sequence ID" value="NZ_MRTF01000015.1"/>
</dbReference>
<dbReference type="GO" id="GO:0003700">
    <property type="term" value="F:DNA-binding transcription factor activity"/>
    <property type="evidence" value="ECO:0007669"/>
    <property type="project" value="InterPro"/>
</dbReference>
<keyword evidence="6 9" id="KW-0238">DNA-binding</keyword>
<comment type="subcellular location">
    <subcellularLocation>
        <location evidence="1 9">Cytoplasm</location>
    </subcellularLocation>
</comment>
<dbReference type="Proteomes" id="UP000187074">
    <property type="component" value="Unassembled WGS sequence"/>
</dbReference>
<dbReference type="InterPro" id="IPR048714">
    <property type="entry name" value="DpiA-like_HTH"/>
</dbReference>
<dbReference type="Pfam" id="PF00072">
    <property type="entry name" value="Response_reg"/>
    <property type="match status" value="1"/>
</dbReference>
<dbReference type="PIRSF" id="PIRSF006171">
    <property type="entry name" value="RR_citrat_malat"/>
    <property type="match status" value="1"/>
</dbReference>
<protein>
    <recommendedName>
        <fullName evidence="9">Transcriptional regulatory protein</fullName>
    </recommendedName>
</protein>
<evidence type="ECO:0000256" key="1">
    <source>
        <dbReference type="ARBA" id="ARBA00004496"/>
    </source>
</evidence>
<dbReference type="PANTHER" id="PTHR45526">
    <property type="entry name" value="TRANSCRIPTIONAL REGULATORY PROTEIN DPIA"/>
    <property type="match status" value="1"/>
</dbReference>
<dbReference type="Gene3D" id="3.40.50.2300">
    <property type="match status" value="1"/>
</dbReference>
<evidence type="ECO:0000259" key="11">
    <source>
        <dbReference type="PROSITE" id="PS50110"/>
    </source>
</evidence>
<dbReference type="AlphaFoldDB" id="A0A1R1ASG0"/>
<evidence type="ECO:0000256" key="2">
    <source>
        <dbReference type="ARBA" id="ARBA00022490"/>
    </source>
</evidence>
<dbReference type="SMART" id="SM00448">
    <property type="entry name" value="REC"/>
    <property type="match status" value="1"/>
</dbReference>
<keyword evidence="5 9" id="KW-0805">Transcription regulation</keyword>
<evidence type="ECO:0000256" key="3">
    <source>
        <dbReference type="ARBA" id="ARBA00022553"/>
    </source>
</evidence>
<gene>
    <name evidence="12" type="ORF">BK123_30805</name>
</gene>
<reference evidence="12 13" key="1">
    <citation type="submission" date="2016-11" db="EMBL/GenBank/DDBJ databases">
        <title>Paenibacillus species isolates.</title>
        <authorList>
            <person name="Beno S.M."/>
        </authorList>
    </citation>
    <scope>NUCLEOTIDE SEQUENCE [LARGE SCALE GENOMIC DNA]</scope>
    <source>
        <strain evidence="12 13">FSL F4-0100</strain>
    </source>
</reference>
<accession>A0A1R1ASG0</accession>
<dbReference type="InterPro" id="IPR001789">
    <property type="entry name" value="Sig_transdc_resp-reg_receiver"/>
</dbReference>
<organism evidence="12 13">
    <name type="scientific">Paenibacillus lautus</name>
    <name type="common">Bacillus lautus</name>
    <dbReference type="NCBI Taxonomy" id="1401"/>
    <lineage>
        <taxon>Bacteria</taxon>
        <taxon>Bacillati</taxon>
        <taxon>Bacillota</taxon>
        <taxon>Bacilli</taxon>
        <taxon>Bacillales</taxon>
        <taxon>Paenibacillaceae</taxon>
        <taxon>Paenibacillus</taxon>
    </lineage>
</organism>
<dbReference type="PANTHER" id="PTHR45526:SF1">
    <property type="entry name" value="TRANSCRIPTIONAL REGULATORY PROTEIN DCUR-RELATED"/>
    <property type="match status" value="1"/>
</dbReference>
<keyword evidence="2 9" id="KW-0963">Cytoplasm</keyword>
<proteinExistence type="predicted"/>
<evidence type="ECO:0000256" key="9">
    <source>
        <dbReference type="PIRNR" id="PIRNR006171"/>
    </source>
</evidence>
<dbReference type="GO" id="GO:0005737">
    <property type="term" value="C:cytoplasm"/>
    <property type="evidence" value="ECO:0007669"/>
    <property type="project" value="UniProtKB-SubCell"/>
</dbReference>
<evidence type="ECO:0000256" key="5">
    <source>
        <dbReference type="ARBA" id="ARBA00023015"/>
    </source>
</evidence>